<organism evidence="8 9">
    <name type="scientific">Methylopila turkensis</name>
    <dbReference type="NCBI Taxonomy" id="1437816"/>
    <lineage>
        <taxon>Bacteria</taxon>
        <taxon>Pseudomonadati</taxon>
        <taxon>Pseudomonadota</taxon>
        <taxon>Alphaproteobacteria</taxon>
        <taxon>Hyphomicrobiales</taxon>
        <taxon>Methylopilaceae</taxon>
        <taxon>Methylopila</taxon>
    </lineage>
</organism>
<proteinExistence type="inferred from homology"/>
<dbReference type="Gene3D" id="3.40.50.300">
    <property type="entry name" value="P-loop containing nucleotide triphosphate hydrolases"/>
    <property type="match status" value="1"/>
</dbReference>
<dbReference type="InterPro" id="IPR018078">
    <property type="entry name" value="DNA-binding_RecF_CS"/>
</dbReference>
<evidence type="ECO:0000256" key="3">
    <source>
        <dbReference type="ARBA" id="ARBA00022741"/>
    </source>
</evidence>
<dbReference type="GO" id="GO:0006260">
    <property type="term" value="P:DNA replication"/>
    <property type="evidence" value="ECO:0007669"/>
    <property type="project" value="UniProtKB-UniRule"/>
</dbReference>
<comment type="subcellular location">
    <subcellularLocation>
        <location evidence="6">Cytoplasm</location>
    </subcellularLocation>
</comment>
<dbReference type="InterPro" id="IPR003593">
    <property type="entry name" value="AAA+_ATPase"/>
</dbReference>
<gene>
    <name evidence="6 8" type="primary">recF</name>
    <name evidence="8" type="ORF">GCM10008174_34800</name>
</gene>
<keyword evidence="6" id="KW-0742">SOS response</keyword>
<dbReference type="AlphaFoldDB" id="A0A9W6JTW7"/>
<dbReference type="PANTHER" id="PTHR32182:SF0">
    <property type="entry name" value="DNA REPLICATION AND REPAIR PROTEIN RECF"/>
    <property type="match status" value="1"/>
</dbReference>
<evidence type="ECO:0000259" key="7">
    <source>
        <dbReference type="SMART" id="SM00382"/>
    </source>
</evidence>
<evidence type="ECO:0000313" key="9">
    <source>
        <dbReference type="Proteomes" id="UP001143309"/>
    </source>
</evidence>
<evidence type="ECO:0000313" key="8">
    <source>
        <dbReference type="EMBL" id="GLK81739.1"/>
    </source>
</evidence>
<dbReference type="GO" id="GO:0000731">
    <property type="term" value="P:DNA synthesis involved in DNA repair"/>
    <property type="evidence" value="ECO:0007669"/>
    <property type="project" value="TreeGrafter"/>
</dbReference>
<keyword evidence="5 6" id="KW-0238">DNA-binding</keyword>
<evidence type="ECO:0000256" key="5">
    <source>
        <dbReference type="ARBA" id="ARBA00023125"/>
    </source>
</evidence>
<dbReference type="EMBL" id="BSFL01000005">
    <property type="protein sequence ID" value="GLK81739.1"/>
    <property type="molecule type" value="Genomic_DNA"/>
</dbReference>
<dbReference type="InterPro" id="IPR042174">
    <property type="entry name" value="RecF_2"/>
</dbReference>
<sequence length="406" mass="42578">MDPPVKPEDDAVHSVVLPRRPGFMTGTHPRRAAVTRLRLANFRSYAALDLAAGEGSVALVGPNGAGKTNILEAISLLAPGRGLRRAPHGEFARVGGDGSWAVAAEVAGDDGTARLGTGTEPSQEGAGRRCRVDGAPVPGAGAFAAHLRLVWLTPDLDGLFRGSAGDRRRFLDRLVLAVDPEHAGRASGLEKALRSRNRLLEESGEPRWIDAVERELAELAVAIAAARLDVARRLAGLIAEGADPASPFPSADIALDGTLEAELAHRPATEVEDAYRARLGRGRPRDRAAGRTLEGPHLSDLVVRHAAKDMPAEKCSTGEQKALLVGLVLAHARLVARLDGRAPVALLDEISAHLDPARRAALYADLDALGAQVWLTGADPAAFAELGPRATVFSVADGAVLRARAG</sequence>
<accession>A0A9W6JTW7</accession>
<comment type="similarity">
    <text evidence="6">Belongs to the RecF family.</text>
</comment>
<dbReference type="GO" id="GO:0016887">
    <property type="term" value="F:ATP hydrolysis activity"/>
    <property type="evidence" value="ECO:0007669"/>
    <property type="project" value="InterPro"/>
</dbReference>
<name>A0A9W6JTW7_9HYPH</name>
<keyword evidence="4 6" id="KW-0067">ATP-binding</keyword>
<evidence type="ECO:0000256" key="6">
    <source>
        <dbReference type="HAMAP-Rule" id="MF_00365"/>
    </source>
</evidence>
<dbReference type="PROSITE" id="PS00617">
    <property type="entry name" value="RECF_1"/>
    <property type="match status" value="1"/>
</dbReference>
<dbReference type="SMART" id="SM00382">
    <property type="entry name" value="AAA"/>
    <property type="match status" value="1"/>
</dbReference>
<evidence type="ECO:0000256" key="4">
    <source>
        <dbReference type="ARBA" id="ARBA00022840"/>
    </source>
</evidence>
<dbReference type="HAMAP" id="MF_00365">
    <property type="entry name" value="RecF"/>
    <property type="match status" value="1"/>
</dbReference>
<evidence type="ECO:0000256" key="2">
    <source>
        <dbReference type="ARBA" id="ARBA00022705"/>
    </source>
</evidence>
<dbReference type="InterPro" id="IPR027417">
    <property type="entry name" value="P-loop_NTPase"/>
</dbReference>
<keyword evidence="3 6" id="KW-0547">Nucleotide-binding</keyword>
<reference evidence="8" key="2">
    <citation type="submission" date="2023-01" db="EMBL/GenBank/DDBJ databases">
        <authorList>
            <person name="Sun Q."/>
            <person name="Evtushenko L."/>
        </authorList>
    </citation>
    <scope>NUCLEOTIDE SEQUENCE</scope>
    <source>
        <strain evidence="8">VKM B-2748</strain>
    </source>
</reference>
<feature type="binding site" evidence="6">
    <location>
        <begin position="61"/>
        <end position="68"/>
    </location>
    <ligand>
        <name>ATP</name>
        <dbReference type="ChEBI" id="CHEBI:30616"/>
    </ligand>
</feature>
<comment type="caution">
    <text evidence="8">The sequence shown here is derived from an EMBL/GenBank/DDBJ whole genome shotgun (WGS) entry which is preliminary data.</text>
</comment>
<keyword evidence="6" id="KW-0227">DNA damage</keyword>
<dbReference type="GO" id="GO:0009432">
    <property type="term" value="P:SOS response"/>
    <property type="evidence" value="ECO:0007669"/>
    <property type="project" value="UniProtKB-UniRule"/>
</dbReference>
<dbReference type="InterPro" id="IPR001238">
    <property type="entry name" value="DNA-binding_RecF"/>
</dbReference>
<comment type="function">
    <text evidence="6">The RecF protein is involved in DNA metabolism; it is required for DNA replication and normal SOS inducibility. RecF binds preferentially to single-stranded, linear DNA. It also seems to bind ATP.</text>
</comment>
<dbReference type="SUPFAM" id="SSF52540">
    <property type="entry name" value="P-loop containing nucleoside triphosphate hydrolases"/>
    <property type="match status" value="1"/>
</dbReference>
<dbReference type="GO" id="GO:0005737">
    <property type="term" value="C:cytoplasm"/>
    <property type="evidence" value="ECO:0007669"/>
    <property type="project" value="UniProtKB-SubCell"/>
</dbReference>
<keyword evidence="2 6" id="KW-0235">DNA replication</keyword>
<dbReference type="Proteomes" id="UP001143309">
    <property type="component" value="Unassembled WGS sequence"/>
</dbReference>
<reference evidence="8" key="1">
    <citation type="journal article" date="2014" name="Int. J. Syst. Evol. Microbiol.">
        <title>Complete genome sequence of Corynebacterium casei LMG S-19264T (=DSM 44701T), isolated from a smear-ripened cheese.</title>
        <authorList>
            <consortium name="US DOE Joint Genome Institute (JGI-PGF)"/>
            <person name="Walter F."/>
            <person name="Albersmeier A."/>
            <person name="Kalinowski J."/>
            <person name="Ruckert C."/>
        </authorList>
    </citation>
    <scope>NUCLEOTIDE SEQUENCE</scope>
    <source>
        <strain evidence="8">VKM B-2748</strain>
    </source>
</reference>
<protein>
    <recommendedName>
        <fullName evidence="6">DNA replication and repair protein RecF</fullName>
    </recommendedName>
</protein>
<dbReference type="Pfam" id="PF13476">
    <property type="entry name" value="AAA_23"/>
    <property type="match status" value="1"/>
</dbReference>
<dbReference type="GO" id="GO:0003697">
    <property type="term" value="F:single-stranded DNA binding"/>
    <property type="evidence" value="ECO:0007669"/>
    <property type="project" value="UniProtKB-UniRule"/>
</dbReference>
<keyword evidence="9" id="KW-1185">Reference proteome</keyword>
<dbReference type="InterPro" id="IPR038729">
    <property type="entry name" value="Rad50/SbcC_AAA"/>
</dbReference>
<dbReference type="GO" id="GO:0005524">
    <property type="term" value="F:ATP binding"/>
    <property type="evidence" value="ECO:0007669"/>
    <property type="project" value="UniProtKB-UniRule"/>
</dbReference>
<evidence type="ECO:0000256" key="1">
    <source>
        <dbReference type="ARBA" id="ARBA00022490"/>
    </source>
</evidence>
<dbReference type="PANTHER" id="PTHR32182">
    <property type="entry name" value="DNA REPLICATION AND REPAIR PROTEIN RECF"/>
    <property type="match status" value="1"/>
</dbReference>
<keyword evidence="6" id="KW-0234">DNA repair</keyword>
<dbReference type="NCBIfam" id="TIGR00611">
    <property type="entry name" value="recf"/>
    <property type="match status" value="1"/>
</dbReference>
<feature type="domain" description="AAA+ ATPase" evidence="7">
    <location>
        <begin position="53"/>
        <end position="397"/>
    </location>
</feature>
<keyword evidence="1 6" id="KW-0963">Cytoplasm</keyword>
<dbReference type="Gene3D" id="1.20.1050.90">
    <property type="entry name" value="RecF/RecN/SMC, N-terminal domain"/>
    <property type="match status" value="1"/>
</dbReference>
<dbReference type="GO" id="GO:0006302">
    <property type="term" value="P:double-strand break repair"/>
    <property type="evidence" value="ECO:0007669"/>
    <property type="project" value="InterPro"/>
</dbReference>